<dbReference type="InterPro" id="IPR013320">
    <property type="entry name" value="ConA-like_dom_sf"/>
</dbReference>
<sequence length="1696" mass="188005">MQSSLVSLPSSHVNGSFFPRRDEKCDEALVTPLPHNAFTSSSVFTGGYAPGYAKLNKRGGAGGWSPLDSDHYQWLQVDLGSRKQVTAVATQGRYSSSDWTTRYRLLYSDTGRNWKPYHQDGNIWAFMGNSNTESVVRHDLQNTIVARYLRIIPLDWTEEGRIGLRFEIYGCPYWADVINFDGQGVISYRFKMKKMKILKDVIALKFKTSESEGVILHGEGQQGDYITLELRRGRLLIQINLGSNQYGSILGHTSVTSGSLLDDHHWHSVVIERYRRNVNFTLDQHTQHFRTNGEFDHLDLDYELSFGGMPYSGKPISGARRNFKGCMESINYNGENITDLARRKKLDTSSFRNLTFSCVDTHTFPVFFNGTSFLQLPGRRDHNMVSIGFQFRTWNPRSLLLFSSLADGMLELSLNDGKVTAHINVTQQKNMRVDLASGSGLNDGEWHDVRFLAKENFAMLTIDGDEASAVRSNSPVQITTGSTYHFGETCPPRALFSPPSVQSDRWQIVRDKKVGSGSERQLLSSINYDTKMGRKQSPVSHIQAWVTKTCLFMRPMLINRGCWQLPSATHFPQHTFRYPGCPPHPFQNPLPHLPLTAQAYRLLDRTRASPSQRSFQGCMQLIQVDDQLADLTAVEQGRSGAFENVSLDMCAIIDRCMPNHCEHGGRCSQTWDGFTCMCNGTGYAGATCHTSVYEQSCEAYKHLGRSSDAYWIDPDGSGPLGPFKVICNMTEDKVWTTVVNNLPAQTAVTGSSRERRTVLQLNYSASMEQVTAITNSAEHCEQHIAYACRMSRLLNTPAWLLISHSGGDWLASSLSACFLPAATVCRVPPVSISAVGLDGTPYTWWVGRGNEKHFYWGGSAPGIQKCLCGIERNCTDSKYYCNCDADQKQWREDSGLLVYKDHLPVSQVAIGDTNRPGSEAKLTVGPLRCHGDRSYWNAASFNTPSSYLHFSTFQGETSADISFYFKTSAPYGVFLENLGNTDFIRLELKSNPEPGVYPLAGYIFPGNRVSLKGSEEADGGLEISLLAPFVETAPPAATLSSTQGHKTLGFLLKDSALLQFLLIRENGTAKWLLDECEDDLGPLWPQMDEELQSVFDASLMKWRLYVGLRENRQPSTVVSFSFDVGNGPVELNVHSPNRVNDDQWHQVSAERNTKEAILTLDQKFKEIRPAPTQGHTRLELYSQLYVGAAGGQRGFLGCIRSLKMNGVTLDLEERAKVTPGVKPGCSGHCTSFGVYCRNGGRCVEKYNGYSCDCTSTAYDGPSCTKDVGGFFEAGTLVRYNLTPDGVAAASGLDDKSITHSASTDMNITREDLTFSFSTSTSPSILVYVSSKTRDYMAVVLRLNGTLQLRYNLGGLKEPFTIDIDQRNLANGQPHTVNISRVERDIEIQLDHYPPVSYTLPEASDIQFNLIKSLFLGKVFGNQSNITASAYEFTLSDNKAVFIPLCDAVKRKLAESWFTDITGAAVESDPDPANIEIQFPGVPGYECVWNGREAAVCEHPAPAADILARKRSQNAEESAAWSIHLTEKRAETGHIDPAIIEKFNTPGFVGCLSRVWFNGIAPLKAALRSRGSAPVTHQGKLVESNCGASPLTIPPMSAATDPWHLDAGADFPFNEERVIPDGVNRNSAIIGGIIAVVIFTILCTLVFLIRYMFRHKGTYHTNEAKGGESSESADAAIIGTDTNFTETIDESKKEWFI</sequence>
<dbReference type="Pfam" id="PF00754">
    <property type="entry name" value="F5_F8_type_C"/>
    <property type="match status" value="1"/>
</dbReference>
<comment type="similarity">
    <text evidence="3">Belongs to the neurexin family.</text>
</comment>
<evidence type="ECO:0000256" key="1">
    <source>
        <dbReference type="ARBA" id="ARBA00004403"/>
    </source>
</evidence>
<evidence type="ECO:0000256" key="3">
    <source>
        <dbReference type="ARBA" id="ARBA00010241"/>
    </source>
</evidence>
<evidence type="ECO:0000259" key="17">
    <source>
        <dbReference type="PROSITE" id="PS50022"/>
    </source>
</evidence>
<dbReference type="SUPFAM" id="SSF57196">
    <property type="entry name" value="EGF/Laminin"/>
    <property type="match status" value="1"/>
</dbReference>
<dbReference type="FunFam" id="2.60.120.260:FF:000016">
    <property type="entry name" value="Contactin-associated protein-like 4 isoform 1"/>
    <property type="match status" value="1"/>
</dbReference>
<dbReference type="PROSITE" id="PS50022">
    <property type="entry name" value="FA58C_3"/>
    <property type="match status" value="1"/>
</dbReference>
<keyword evidence="13 15" id="KW-1015">Disulfide bond</keyword>
<evidence type="ECO:0000259" key="20">
    <source>
        <dbReference type="PROSITE" id="PS51406"/>
    </source>
</evidence>
<dbReference type="Gene3D" id="2.10.25.10">
    <property type="entry name" value="Laminin"/>
    <property type="match status" value="2"/>
</dbReference>
<evidence type="ECO:0000256" key="6">
    <source>
        <dbReference type="ARBA" id="ARBA00022692"/>
    </source>
</evidence>
<comment type="caution">
    <text evidence="14">Lacks conserved residue(s) required for the propagation of feature annotation.</text>
</comment>
<reference evidence="21 22" key="1">
    <citation type="journal article" date="2019" name="Mol. Ecol. Resour.">
        <title>Chromosome-level genome assembly of Triplophysa tibetana, a fish adapted to the harsh high-altitude environment of the Tibetan Plateau.</title>
        <authorList>
            <person name="Yang X."/>
            <person name="Liu H."/>
            <person name="Ma Z."/>
            <person name="Zou Y."/>
            <person name="Zou M."/>
            <person name="Mao Y."/>
            <person name="Li X."/>
            <person name="Wang H."/>
            <person name="Chen T."/>
            <person name="Wang W."/>
            <person name="Yang R."/>
        </authorList>
    </citation>
    <scope>NUCLEOTIDE SEQUENCE [LARGE SCALE GENOMIC DNA]</scope>
    <source>
        <strain evidence="21">TTIB1903HZAU</strain>
        <tissue evidence="21">Muscle</tissue>
    </source>
</reference>
<dbReference type="InterPro" id="IPR050372">
    <property type="entry name" value="Neurexin-related_CASP"/>
</dbReference>
<dbReference type="InterPro" id="IPR001791">
    <property type="entry name" value="Laminin_G"/>
</dbReference>
<dbReference type="GO" id="GO:0007155">
    <property type="term" value="P:cell adhesion"/>
    <property type="evidence" value="ECO:0007669"/>
    <property type="project" value="UniProtKB-KW"/>
</dbReference>
<evidence type="ECO:0000313" key="22">
    <source>
        <dbReference type="Proteomes" id="UP000324632"/>
    </source>
</evidence>
<keyword evidence="10" id="KW-0965">Cell junction</keyword>
<evidence type="ECO:0000256" key="14">
    <source>
        <dbReference type="PROSITE-ProRule" id="PRU00076"/>
    </source>
</evidence>
<dbReference type="EMBL" id="SOYY01000022">
    <property type="protein sequence ID" value="KAA0704780.1"/>
    <property type="molecule type" value="Genomic_DNA"/>
</dbReference>
<feature type="domain" description="Laminin G" evidence="18">
    <location>
        <begin position="937"/>
        <end position="1225"/>
    </location>
</feature>
<evidence type="ECO:0000256" key="7">
    <source>
        <dbReference type="ARBA" id="ARBA00022729"/>
    </source>
</evidence>
<feature type="transmembrane region" description="Helical" evidence="16">
    <location>
        <begin position="1627"/>
        <end position="1648"/>
    </location>
</feature>
<feature type="domain" description="Laminin G" evidence="18">
    <location>
        <begin position="363"/>
        <end position="650"/>
    </location>
</feature>
<dbReference type="CDD" id="cd00054">
    <property type="entry name" value="EGF_CA"/>
    <property type="match status" value="2"/>
</dbReference>
<dbReference type="SMART" id="SM00231">
    <property type="entry name" value="FA58C"/>
    <property type="match status" value="1"/>
</dbReference>
<keyword evidence="11 16" id="KW-1133">Transmembrane helix</keyword>
<dbReference type="SMART" id="SM00282">
    <property type="entry name" value="LamG"/>
    <property type="match status" value="4"/>
</dbReference>
<evidence type="ECO:0000313" key="21">
    <source>
        <dbReference type="EMBL" id="KAA0704780.1"/>
    </source>
</evidence>
<dbReference type="Pfam" id="PF02210">
    <property type="entry name" value="Laminin_G_2"/>
    <property type="match status" value="4"/>
</dbReference>
<dbReference type="PANTHER" id="PTHR15036:SF33">
    <property type="entry name" value="CONTACTIN-ASSOCIATED PROTEIN-LIKE 2"/>
    <property type="match status" value="1"/>
</dbReference>
<dbReference type="Gene3D" id="2.60.120.1000">
    <property type="match status" value="1"/>
</dbReference>
<evidence type="ECO:0000256" key="12">
    <source>
        <dbReference type="ARBA" id="ARBA00023136"/>
    </source>
</evidence>
<dbReference type="SUPFAM" id="SSF56496">
    <property type="entry name" value="Fibrinogen C-terminal domain-like"/>
    <property type="match status" value="1"/>
</dbReference>
<evidence type="ECO:0000256" key="5">
    <source>
        <dbReference type="ARBA" id="ARBA00022553"/>
    </source>
</evidence>
<accession>A0A5A9N500</accession>
<comment type="caution">
    <text evidence="21">The sequence shown here is derived from an EMBL/GenBank/DDBJ whole genome shotgun (WGS) entry which is preliminary data.</text>
</comment>
<keyword evidence="6 16" id="KW-0812">Transmembrane</keyword>
<keyword evidence="4 14" id="KW-0245">EGF-like domain</keyword>
<evidence type="ECO:0000256" key="9">
    <source>
        <dbReference type="ARBA" id="ARBA00022889"/>
    </source>
</evidence>
<organism evidence="21 22">
    <name type="scientific">Triplophysa tibetana</name>
    <dbReference type="NCBI Taxonomy" id="1572043"/>
    <lineage>
        <taxon>Eukaryota</taxon>
        <taxon>Metazoa</taxon>
        <taxon>Chordata</taxon>
        <taxon>Craniata</taxon>
        <taxon>Vertebrata</taxon>
        <taxon>Euteleostomi</taxon>
        <taxon>Actinopterygii</taxon>
        <taxon>Neopterygii</taxon>
        <taxon>Teleostei</taxon>
        <taxon>Ostariophysi</taxon>
        <taxon>Cypriniformes</taxon>
        <taxon>Nemacheilidae</taxon>
        <taxon>Triplophysa</taxon>
    </lineage>
</organism>
<name>A0A5A9N500_9TELE</name>
<dbReference type="InterPro" id="IPR000421">
    <property type="entry name" value="FA58C"/>
</dbReference>
<dbReference type="PROSITE" id="PS51406">
    <property type="entry name" value="FIBRINOGEN_C_2"/>
    <property type="match status" value="1"/>
</dbReference>
<dbReference type="SUPFAM" id="SSF49785">
    <property type="entry name" value="Galactose-binding domain-like"/>
    <property type="match status" value="1"/>
</dbReference>
<dbReference type="InterPro" id="IPR002181">
    <property type="entry name" value="Fibrinogen_a/b/g_C_dom"/>
</dbReference>
<feature type="domain" description="EGF-like" evidence="19">
    <location>
        <begin position="652"/>
        <end position="689"/>
    </location>
</feature>
<dbReference type="InterPro" id="IPR003585">
    <property type="entry name" value="Neurexin-like"/>
</dbReference>
<feature type="domain" description="Laminin G" evidence="18">
    <location>
        <begin position="177"/>
        <end position="358"/>
    </location>
</feature>
<keyword evidence="8" id="KW-0677">Repeat</keyword>
<evidence type="ECO:0000256" key="16">
    <source>
        <dbReference type="SAM" id="Phobius"/>
    </source>
</evidence>
<dbReference type="Gene3D" id="2.60.120.260">
    <property type="entry name" value="Galactose-binding domain-like"/>
    <property type="match status" value="1"/>
</dbReference>
<gene>
    <name evidence="21" type="ORF">E1301_Tti000905</name>
</gene>
<dbReference type="GO" id="GO:0033010">
    <property type="term" value="C:paranodal junction"/>
    <property type="evidence" value="ECO:0007669"/>
    <property type="project" value="UniProtKB-SubCell"/>
</dbReference>
<keyword evidence="9" id="KW-0130">Cell adhesion</keyword>
<dbReference type="Proteomes" id="UP000324632">
    <property type="component" value="Chromosome 22"/>
</dbReference>
<feature type="domain" description="EGF-like" evidence="19">
    <location>
        <begin position="1226"/>
        <end position="1264"/>
    </location>
</feature>
<dbReference type="Gene3D" id="2.60.120.200">
    <property type="match status" value="5"/>
</dbReference>
<protein>
    <submittedName>
        <fullName evidence="21">Contactin-associated protein-like 2</fullName>
    </submittedName>
</protein>
<feature type="domain" description="F5/8 type C" evidence="17">
    <location>
        <begin position="25"/>
        <end position="171"/>
    </location>
</feature>
<evidence type="ECO:0000256" key="15">
    <source>
        <dbReference type="PROSITE-ProRule" id="PRU00122"/>
    </source>
</evidence>
<evidence type="ECO:0000256" key="10">
    <source>
        <dbReference type="ARBA" id="ARBA00022949"/>
    </source>
</evidence>
<dbReference type="SUPFAM" id="SSF49899">
    <property type="entry name" value="Concanavalin A-like lectins/glucanases"/>
    <property type="match status" value="5"/>
</dbReference>
<dbReference type="PROSITE" id="PS50026">
    <property type="entry name" value="EGF_3"/>
    <property type="match status" value="2"/>
</dbReference>
<dbReference type="GO" id="GO:0016020">
    <property type="term" value="C:membrane"/>
    <property type="evidence" value="ECO:0007669"/>
    <property type="project" value="UniProtKB-SubCell"/>
</dbReference>
<evidence type="ECO:0000256" key="4">
    <source>
        <dbReference type="ARBA" id="ARBA00022536"/>
    </source>
</evidence>
<feature type="disulfide bond" evidence="15">
    <location>
        <begin position="1198"/>
        <end position="1225"/>
    </location>
</feature>
<dbReference type="PROSITE" id="PS01285">
    <property type="entry name" value="FA58C_1"/>
    <property type="match status" value="1"/>
</dbReference>
<evidence type="ECO:0000256" key="8">
    <source>
        <dbReference type="ARBA" id="ARBA00022737"/>
    </source>
</evidence>
<dbReference type="CDD" id="cd00057">
    <property type="entry name" value="FA58C"/>
    <property type="match status" value="1"/>
</dbReference>
<feature type="domain" description="Fibrinogen C-terminal" evidence="20">
    <location>
        <begin position="688"/>
        <end position="738"/>
    </location>
</feature>
<evidence type="ECO:0000259" key="19">
    <source>
        <dbReference type="PROSITE" id="PS50026"/>
    </source>
</evidence>
<dbReference type="InterPro" id="IPR036056">
    <property type="entry name" value="Fibrinogen-like_C"/>
</dbReference>
<comment type="subcellular location">
    <subcellularLocation>
        <location evidence="1">Cell junction</location>
        <location evidence="1">Paranodal septate junction</location>
    </subcellularLocation>
    <subcellularLocation>
        <location evidence="2">Membrane</location>
        <topology evidence="2">Single-pass type I membrane protein</topology>
    </subcellularLocation>
</comment>
<evidence type="ECO:0000256" key="2">
    <source>
        <dbReference type="ARBA" id="ARBA00004479"/>
    </source>
</evidence>
<dbReference type="PROSITE" id="PS50025">
    <property type="entry name" value="LAM_G_DOMAIN"/>
    <property type="match status" value="4"/>
</dbReference>
<dbReference type="PANTHER" id="PTHR15036">
    <property type="entry name" value="PIKACHURIN-LIKE PROTEIN"/>
    <property type="match status" value="1"/>
</dbReference>
<evidence type="ECO:0000256" key="11">
    <source>
        <dbReference type="ARBA" id="ARBA00022989"/>
    </source>
</evidence>
<dbReference type="CDD" id="cd00110">
    <property type="entry name" value="LamG"/>
    <property type="match status" value="4"/>
</dbReference>
<keyword evidence="7" id="KW-0732">Signal</keyword>
<keyword evidence="12 16" id="KW-0472">Membrane</keyword>
<dbReference type="SMART" id="SM00181">
    <property type="entry name" value="EGF"/>
    <property type="match status" value="2"/>
</dbReference>
<evidence type="ECO:0000256" key="13">
    <source>
        <dbReference type="ARBA" id="ARBA00023157"/>
    </source>
</evidence>
<evidence type="ECO:0000259" key="18">
    <source>
        <dbReference type="PROSITE" id="PS50025"/>
    </source>
</evidence>
<dbReference type="InterPro" id="IPR000742">
    <property type="entry name" value="EGF"/>
</dbReference>
<dbReference type="SMART" id="SM00294">
    <property type="entry name" value="4.1m"/>
    <property type="match status" value="1"/>
</dbReference>
<dbReference type="PROSITE" id="PS01286">
    <property type="entry name" value="FA58C_2"/>
    <property type="match status" value="1"/>
</dbReference>
<dbReference type="InterPro" id="IPR008979">
    <property type="entry name" value="Galactose-bd-like_sf"/>
</dbReference>
<feature type="domain" description="Laminin G" evidence="18">
    <location>
        <begin position="1286"/>
        <end position="1585"/>
    </location>
</feature>
<keyword evidence="5" id="KW-0597">Phosphoprotein</keyword>
<proteinExistence type="inferred from homology"/>
<keyword evidence="22" id="KW-1185">Reference proteome</keyword>